<evidence type="ECO:0000256" key="6">
    <source>
        <dbReference type="ARBA" id="ARBA00022741"/>
    </source>
</evidence>
<evidence type="ECO:0000256" key="15">
    <source>
        <dbReference type="SAM" id="Phobius"/>
    </source>
</evidence>
<reference evidence="17 18" key="1">
    <citation type="submission" date="2011-01" db="EMBL/GenBank/DDBJ databases">
        <authorList>
            <person name="Weinstock G."/>
            <person name="Sodergren E."/>
            <person name="Clifton S."/>
            <person name="Fulton L."/>
            <person name="Fulton B."/>
            <person name="Courtney L."/>
            <person name="Fronick C."/>
            <person name="Harrison M."/>
            <person name="Strong C."/>
            <person name="Farmer C."/>
            <person name="Delahaunty K."/>
            <person name="Markovic C."/>
            <person name="Hall O."/>
            <person name="Minx P."/>
            <person name="Tomlinson C."/>
            <person name="Mitreva M."/>
            <person name="Hou S."/>
            <person name="Chen J."/>
            <person name="Wollam A."/>
            <person name="Pepin K.H."/>
            <person name="Johnson M."/>
            <person name="Bhonagiri V."/>
            <person name="Zhang X."/>
            <person name="Suruliraj S."/>
            <person name="Warren W."/>
            <person name="Chinwalla A."/>
            <person name="Mardis E.R."/>
            <person name="Wilson R.K."/>
        </authorList>
    </citation>
    <scope>NUCLEOTIDE SEQUENCE [LARGE SCALE GENOMIC DNA]</scope>
    <source>
        <strain evidence="18">DSM 22608 / JCM 16073 / KCTC 15190 / YIT 12066</strain>
    </source>
</reference>
<protein>
    <submittedName>
        <fullName evidence="17">FtsK/SpoIIIE family protein</fullName>
    </submittedName>
</protein>
<evidence type="ECO:0000256" key="10">
    <source>
        <dbReference type="ARBA" id="ARBA00023125"/>
    </source>
</evidence>
<dbReference type="GO" id="GO:0051301">
    <property type="term" value="P:cell division"/>
    <property type="evidence" value="ECO:0007669"/>
    <property type="project" value="UniProtKB-KW"/>
</dbReference>
<dbReference type="Gene3D" id="3.40.50.300">
    <property type="entry name" value="P-loop containing nucleotide triphosphate hydrolases"/>
    <property type="match status" value="1"/>
</dbReference>
<dbReference type="InterPro" id="IPR027417">
    <property type="entry name" value="P-loop_NTPase"/>
</dbReference>
<gene>
    <name evidence="17" type="ORF">HMPREF9444_01511</name>
</gene>
<dbReference type="GO" id="GO:0005524">
    <property type="term" value="F:ATP binding"/>
    <property type="evidence" value="ECO:0007669"/>
    <property type="project" value="UniProtKB-UniRule"/>
</dbReference>
<feature type="binding site" evidence="13">
    <location>
        <begin position="745"/>
        <end position="752"/>
    </location>
    <ligand>
        <name>ATP</name>
        <dbReference type="ChEBI" id="CHEBI:30616"/>
    </ligand>
</feature>
<dbReference type="Proteomes" id="UP000018458">
    <property type="component" value="Unassembled WGS sequence"/>
</dbReference>
<evidence type="ECO:0000256" key="3">
    <source>
        <dbReference type="ARBA" id="ARBA00022475"/>
    </source>
</evidence>
<evidence type="ECO:0000256" key="13">
    <source>
        <dbReference type="PROSITE-ProRule" id="PRU00289"/>
    </source>
</evidence>
<keyword evidence="6 13" id="KW-0547">Nucleotide-binding</keyword>
<comment type="subcellular location">
    <subcellularLocation>
        <location evidence="1">Cell membrane</location>
        <topology evidence="1">Multi-pass membrane protein</topology>
    </subcellularLocation>
</comment>
<accession>E8LLA3</accession>
<dbReference type="Pfam" id="PF01580">
    <property type="entry name" value="FtsK_SpoIIIE"/>
    <property type="match status" value="1"/>
</dbReference>
<evidence type="ECO:0000256" key="1">
    <source>
        <dbReference type="ARBA" id="ARBA00004651"/>
    </source>
</evidence>
<dbReference type="Gene3D" id="1.10.10.10">
    <property type="entry name" value="Winged helix-like DNA-binding domain superfamily/Winged helix DNA-binding domain"/>
    <property type="match status" value="1"/>
</dbReference>
<feature type="transmembrane region" description="Helical" evidence="15">
    <location>
        <begin position="105"/>
        <end position="127"/>
    </location>
</feature>
<keyword evidence="9 15" id="KW-1133">Transmembrane helix</keyword>
<comment type="similarity">
    <text evidence="2">Belongs to the FtsK/SpoIIIE/SftA family.</text>
</comment>
<dbReference type="Gene3D" id="3.30.980.40">
    <property type="match status" value="1"/>
</dbReference>
<dbReference type="HOGENOM" id="CLU_001981_9_7_6"/>
<dbReference type="AlphaFoldDB" id="E8LLA3"/>
<dbReference type="GO" id="GO:0007059">
    <property type="term" value="P:chromosome segregation"/>
    <property type="evidence" value="ECO:0007669"/>
    <property type="project" value="UniProtKB-KW"/>
</dbReference>
<evidence type="ECO:0000256" key="5">
    <source>
        <dbReference type="ARBA" id="ARBA00022692"/>
    </source>
</evidence>
<sequence length="1084" mass="118804">MFSRQNKGQNNRISDRILQVGMFAASVATAGILYVLCKFLMINDSSVSGEIILNGTQAEQVVHGSPITAFLFSYFGAFTFLIPLMLLYFFYLVLKNRSRLFVPDFFRVGLRVLGFNILILGLCAAFSRTFSFGVTGGGGVLGDYINLSLLSLMPGMAVSLCSLLLSFIGICVFFAVSPLQLADGIGSFIMRFIDGKKGEEKEVGQEESVSTISEMTDDESNHIEPSFEEEIKDVKKAGLADASIFSKVAAMPKAPFINKTKEEKAEDTVPTRNIFDRTEPKFSSFDKEEAPLHNETQDDFLHDPFLANELKDEKSDNDSPRTIITRNNDKENFFKDDANSFDKEPSTIITKGYDPIFATGPEFESKADNVDDTGSSTFISYGSGAPQDDYVPKAPESPDPAIVSTHIFSGEPVESFSAKTEFSAGLDEQDPVIKDEVDEAVEENVIQFSDFAKKGSFELNDLPASFLPSAQEDDGALTPVAHTLSEKDGSYQYESAERGVLSVSGKEHDFAADKNAASSSESFNAPLKQDDYALKEENEEVKASLNDGDGQGFFGKPQNSSASNLPSYIKPEEEKKAAAALSTVTVPHHSFGSWRPSFDLLTPSHNVKVTSPEDLEQMARKINSCLASFKIKAQVARYNVGPIITRYDLMLAPGTKTATIINLSQDLCRELMVRSVRVVSNIPGTQFVGLEIPNPHRKMITLRDMADAGAFNRAKGTLPICLGSSVTGEPVMVDLAAAPHLLISGTTGSGKSAGLNCFLISLLMQKSPEELRLILIDPKRIEFSLYNNLPHLITPVISDVAEKTSAALRWCIDEMERRYALIEAIGVRKISEYNELIEEARASGRRVYDPAWTADMGGEPPVLAPLPSIVIVIEEYADLLAQTSGRKKNVENSPEMCINRLAAKARAAGMHIILATQTPRADVVTGVIKANMPSRVAFTVQSKLDSTIILDEQGAEKLLGYGDMLCKFTGVNGGQTFRAHGAFLSNDDVERVVEAWKEHGGEPDYIEGVTDLPEEENDGDDFSSEPKVVQLDKLFDQAAAYTREHYARKQKYPSISDFQSTFGVGYPRAKKIVAQLIREGVMED</sequence>
<organism evidence="17 18">
    <name type="scientific">Succinatimonas hippei (strain DSM 22608 / JCM 16073 / KCTC 15190 / YIT 12066)</name>
    <dbReference type="NCBI Taxonomy" id="762983"/>
    <lineage>
        <taxon>Bacteria</taxon>
        <taxon>Pseudomonadati</taxon>
        <taxon>Pseudomonadota</taxon>
        <taxon>Gammaproteobacteria</taxon>
        <taxon>Aeromonadales</taxon>
        <taxon>Succinivibrionaceae</taxon>
        <taxon>Succinatimonas</taxon>
    </lineage>
</organism>
<feature type="transmembrane region" description="Helical" evidence="15">
    <location>
        <begin position="20"/>
        <end position="41"/>
    </location>
</feature>
<evidence type="ECO:0000259" key="16">
    <source>
        <dbReference type="PROSITE" id="PS50901"/>
    </source>
</evidence>
<feature type="domain" description="FtsK" evidence="16">
    <location>
        <begin position="728"/>
        <end position="947"/>
    </location>
</feature>
<dbReference type="InterPro" id="IPR041027">
    <property type="entry name" value="FtsK_alpha"/>
</dbReference>
<dbReference type="GO" id="GO:0005886">
    <property type="term" value="C:plasma membrane"/>
    <property type="evidence" value="ECO:0007669"/>
    <property type="project" value="UniProtKB-SubCell"/>
</dbReference>
<keyword evidence="5 15" id="KW-0812">Transmembrane</keyword>
<name>E8LLA3_SUCHY</name>
<evidence type="ECO:0000256" key="2">
    <source>
        <dbReference type="ARBA" id="ARBA00006474"/>
    </source>
</evidence>
<feature type="transmembrane region" description="Helical" evidence="15">
    <location>
        <begin position="147"/>
        <end position="176"/>
    </location>
</feature>
<feature type="region of interest" description="Disordered" evidence="14">
    <location>
        <begin position="203"/>
        <end position="222"/>
    </location>
</feature>
<dbReference type="Pfam" id="PF13491">
    <property type="entry name" value="FtsK_4TM"/>
    <property type="match status" value="1"/>
</dbReference>
<dbReference type="PANTHER" id="PTHR22683:SF41">
    <property type="entry name" value="DNA TRANSLOCASE FTSK"/>
    <property type="match status" value="1"/>
</dbReference>
<keyword evidence="8 13" id="KW-0067">ATP-binding</keyword>
<dbReference type="eggNOG" id="COG1674">
    <property type="taxonomic scope" value="Bacteria"/>
</dbReference>
<evidence type="ECO:0000256" key="4">
    <source>
        <dbReference type="ARBA" id="ARBA00022618"/>
    </source>
</evidence>
<dbReference type="InterPro" id="IPR050206">
    <property type="entry name" value="FtsK/SpoIIIE/SftA"/>
</dbReference>
<evidence type="ECO:0000256" key="12">
    <source>
        <dbReference type="ARBA" id="ARBA00023306"/>
    </source>
</evidence>
<keyword evidence="11 15" id="KW-0472">Membrane</keyword>
<proteinExistence type="inferred from homology"/>
<keyword evidence="18" id="KW-1185">Reference proteome</keyword>
<feature type="region of interest" description="Disordered" evidence="14">
    <location>
        <begin position="545"/>
        <end position="564"/>
    </location>
</feature>
<keyword evidence="10" id="KW-0238">DNA-binding</keyword>
<keyword evidence="12" id="KW-0131">Cell cycle</keyword>
<evidence type="ECO:0000256" key="14">
    <source>
        <dbReference type="SAM" id="MobiDB-lite"/>
    </source>
</evidence>
<keyword evidence="4" id="KW-0132">Cell division</keyword>
<evidence type="ECO:0000256" key="11">
    <source>
        <dbReference type="ARBA" id="ARBA00023136"/>
    </source>
</evidence>
<dbReference type="PANTHER" id="PTHR22683">
    <property type="entry name" value="SPORULATION PROTEIN RELATED"/>
    <property type="match status" value="1"/>
</dbReference>
<keyword evidence="3" id="KW-1003">Cell membrane</keyword>
<keyword evidence="7" id="KW-0159">Chromosome partition</keyword>
<dbReference type="SUPFAM" id="SSF52540">
    <property type="entry name" value="P-loop containing nucleoside triphosphate hydrolases"/>
    <property type="match status" value="1"/>
</dbReference>
<evidence type="ECO:0000313" key="18">
    <source>
        <dbReference type="Proteomes" id="UP000018458"/>
    </source>
</evidence>
<evidence type="ECO:0000256" key="8">
    <source>
        <dbReference type="ARBA" id="ARBA00022840"/>
    </source>
</evidence>
<dbReference type="GO" id="GO:0003677">
    <property type="term" value="F:DNA binding"/>
    <property type="evidence" value="ECO:0007669"/>
    <property type="project" value="UniProtKB-KW"/>
</dbReference>
<dbReference type="InterPro" id="IPR036388">
    <property type="entry name" value="WH-like_DNA-bd_sf"/>
</dbReference>
<comment type="caution">
    <text evidence="17">The sequence shown here is derived from an EMBL/GenBank/DDBJ whole genome shotgun (WGS) entry which is preliminary data.</text>
</comment>
<evidence type="ECO:0000256" key="7">
    <source>
        <dbReference type="ARBA" id="ARBA00022829"/>
    </source>
</evidence>
<dbReference type="InterPro" id="IPR025199">
    <property type="entry name" value="FtsK_4TM"/>
</dbReference>
<evidence type="ECO:0000313" key="17">
    <source>
        <dbReference type="EMBL" id="EFY06701.1"/>
    </source>
</evidence>
<dbReference type="PROSITE" id="PS50901">
    <property type="entry name" value="FTSK"/>
    <property type="match status" value="1"/>
</dbReference>
<dbReference type="STRING" id="762983.HMPREF9444_01511"/>
<evidence type="ECO:0000256" key="9">
    <source>
        <dbReference type="ARBA" id="ARBA00022989"/>
    </source>
</evidence>
<dbReference type="EMBL" id="AEVO01000087">
    <property type="protein sequence ID" value="EFY06701.1"/>
    <property type="molecule type" value="Genomic_DNA"/>
</dbReference>
<feature type="transmembrane region" description="Helical" evidence="15">
    <location>
        <begin position="71"/>
        <end position="93"/>
    </location>
</feature>
<dbReference type="Pfam" id="PF17854">
    <property type="entry name" value="FtsK_alpha"/>
    <property type="match status" value="1"/>
</dbReference>
<dbReference type="InterPro" id="IPR002543">
    <property type="entry name" value="FtsK_dom"/>
</dbReference>